<dbReference type="SUPFAM" id="SSF53335">
    <property type="entry name" value="S-adenosyl-L-methionine-dependent methyltransferases"/>
    <property type="match status" value="1"/>
</dbReference>
<dbReference type="EMBL" id="BOPV01000001">
    <property type="protein sequence ID" value="GIL40559.1"/>
    <property type="molecule type" value="Genomic_DNA"/>
</dbReference>
<sequence length="229" mass="25680">MDFTSFDKRHYPVLRPSDGYGEWAPTYEATVLDLMDLRLLAQLRCVDWKESAAAIDLACGTGRIGAWLRAQGVRRLDGVDLTPAMLALATQKNVYDTLQQGDVTATGLTYGAYDLATQSLADEHLADLQPLYREVARLLRPGGRFVLVGYHPHFLMLGMPTHFDRANGESVTVESHVHLFADHVAAAHAHGFVLQEMIESVIDDTWVAAKPKWETHRNHPISFAMVWRR</sequence>
<organism evidence="2 3">
    <name type="scientific">Roseiterribacter gracilis</name>
    <dbReference type="NCBI Taxonomy" id="2812848"/>
    <lineage>
        <taxon>Bacteria</taxon>
        <taxon>Pseudomonadati</taxon>
        <taxon>Pseudomonadota</taxon>
        <taxon>Alphaproteobacteria</taxon>
        <taxon>Rhodospirillales</taxon>
        <taxon>Roseiterribacteraceae</taxon>
        <taxon>Roseiterribacter</taxon>
    </lineage>
</organism>
<dbReference type="InterPro" id="IPR013216">
    <property type="entry name" value="Methyltransf_11"/>
</dbReference>
<dbReference type="InterPro" id="IPR029063">
    <property type="entry name" value="SAM-dependent_MTases_sf"/>
</dbReference>
<evidence type="ECO:0000259" key="1">
    <source>
        <dbReference type="Pfam" id="PF08241"/>
    </source>
</evidence>
<dbReference type="Gene3D" id="3.40.50.150">
    <property type="entry name" value="Vaccinia Virus protein VP39"/>
    <property type="match status" value="1"/>
</dbReference>
<dbReference type="InterPro" id="IPR050508">
    <property type="entry name" value="Methyltransf_Superfamily"/>
</dbReference>
<gene>
    <name evidence="2" type="ORF">TMPK1_27960</name>
</gene>
<evidence type="ECO:0000313" key="3">
    <source>
        <dbReference type="Proteomes" id="UP000681075"/>
    </source>
</evidence>
<dbReference type="AlphaFoldDB" id="A0A8S8XF44"/>
<feature type="domain" description="Methyltransferase type 11" evidence="1">
    <location>
        <begin position="56"/>
        <end position="147"/>
    </location>
</feature>
<proteinExistence type="predicted"/>
<dbReference type="CDD" id="cd02440">
    <property type="entry name" value="AdoMet_MTases"/>
    <property type="match status" value="1"/>
</dbReference>
<protein>
    <recommendedName>
        <fullName evidence="1">Methyltransferase type 11 domain-containing protein</fullName>
    </recommendedName>
</protein>
<keyword evidence="3" id="KW-1185">Reference proteome</keyword>
<name>A0A8S8XF44_9PROT</name>
<dbReference type="Pfam" id="PF08241">
    <property type="entry name" value="Methyltransf_11"/>
    <property type="match status" value="1"/>
</dbReference>
<dbReference type="RefSeq" id="WP_420243675.1">
    <property type="nucleotide sequence ID" value="NZ_BOPV01000001.1"/>
</dbReference>
<accession>A0A8S8XF44</accession>
<comment type="caution">
    <text evidence="2">The sequence shown here is derived from an EMBL/GenBank/DDBJ whole genome shotgun (WGS) entry which is preliminary data.</text>
</comment>
<dbReference type="GO" id="GO:0008757">
    <property type="term" value="F:S-adenosylmethionine-dependent methyltransferase activity"/>
    <property type="evidence" value="ECO:0007669"/>
    <property type="project" value="InterPro"/>
</dbReference>
<reference evidence="2" key="1">
    <citation type="submission" date="2021-02" db="EMBL/GenBank/DDBJ databases">
        <title>Genome sequence of Rhodospirillales sp. strain TMPK1 isolated from soil.</title>
        <authorList>
            <person name="Nakai R."/>
            <person name="Kusada H."/>
            <person name="Tamaki H."/>
        </authorList>
    </citation>
    <scope>NUCLEOTIDE SEQUENCE</scope>
    <source>
        <strain evidence="2">TMPK1</strain>
    </source>
</reference>
<dbReference type="PANTHER" id="PTHR42912">
    <property type="entry name" value="METHYLTRANSFERASE"/>
    <property type="match status" value="1"/>
</dbReference>
<evidence type="ECO:0000313" key="2">
    <source>
        <dbReference type="EMBL" id="GIL40559.1"/>
    </source>
</evidence>
<dbReference type="Proteomes" id="UP000681075">
    <property type="component" value="Unassembled WGS sequence"/>
</dbReference>